<reference evidence="3" key="1">
    <citation type="submission" date="2020-11" db="EMBL/GenBank/DDBJ databases">
        <authorList>
            <consortium name="DOE Joint Genome Institute"/>
            <person name="Ahrendt S."/>
            <person name="Riley R."/>
            <person name="Andreopoulos W."/>
            <person name="Labutti K."/>
            <person name="Pangilinan J."/>
            <person name="Ruiz-Duenas F.J."/>
            <person name="Barrasa J.M."/>
            <person name="Sanchez-Garcia M."/>
            <person name="Camarero S."/>
            <person name="Miyauchi S."/>
            <person name="Serrano A."/>
            <person name="Linde D."/>
            <person name="Babiker R."/>
            <person name="Drula E."/>
            <person name="Ayuso-Fernandez I."/>
            <person name="Pacheco R."/>
            <person name="Padilla G."/>
            <person name="Ferreira P."/>
            <person name="Barriuso J."/>
            <person name="Kellner H."/>
            <person name="Castanera R."/>
            <person name="Alfaro M."/>
            <person name="Ramirez L."/>
            <person name="Pisabarro A.G."/>
            <person name="Kuo A."/>
            <person name="Tritt A."/>
            <person name="Lipzen A."/>
            <person name="He G."/>
            <person name="Yan M."/>
            <person name="Ng V."/>
            <person name="Cullen D."/>
            <person name="Martin F."/>
            <person name="Rosso M.-N."/>
            <person name="Henrissat B."/>
            <person name="Hibbett D."/>
            <person name="Martinez A.T."/>
            <person name="Grigoriev I.V."/>
        </authorList>
    </citation>
    <scope>NUCLEOTIDE SEQUENCE</scope>
    <source>
        <strain evidence="3">AH 40177</strain>
    </source>
</reference>
<evidence type="ECO:0000313" key="4">
    <source>
        <dbReference type="Proteomes" id="UP000772434"/>
    </source>
</evidence>
<name>A0A9P5UBN6_9AGAR</name>
<organism evidence="3 4">
    <name type="scientific">Rhodocollybia butyracea</name>
    <dbReference type="NCBI Taxonomy" id="206335"/>
    <lineage>
        <taxon>Eukaryota</taxon>
        <taxon>Fungi</taxon>
        <taxon>Dikarya</taxon>
        <taxon>Basidiomycota</taxon>
        <taxon>Agaricomycotina</taxon>
        <taxon>Agaricomycetes</taxon>
        <taxon>Agaricomycetidae</taxon>
        <taxon>Agaricales</taxon>
        <taxon>Marasmiineae</taxon>
        <taxon>Omphalotaceae</taxon>
        <taxon>Rhodocollybia</taxon>
    </lineage>
</organism>
<feature type="compositionally biased region" description="Polar residues" evidence="1">
    <location>
        <begin position="251"/>
        <end position="260"/>
    </location>
</feature>
<dbReference type="OrthoDB" id="2962003at2759"/>
<sequence>MCKYRNEAYHKYLQTSMISWFSWRKRLVAYNDCFVAGRPQLASSVTLWEFFPTTSEINPTLVIGTLEWAQPIDTVAVSASGWELDNFFSTVTGTVLSGGQHCFFTASSSGECDRVQVADDGTTSTMTLTGHPVPFVLPVTALLPIFTKTATDLTIIESGTPTAIPTASEKSRNNILGPLLGGLLGGLTALVGVILAAVNFIKSRRRKILDYSNRPLAVESAIEPFTASGTSNRNITKVTLPTGVAPPSPIPQKTSRSQENVEVVHVAIGHQLEQSPPQENSYNQLEEYPHQANSVSGTLPPSYDQLSFVDRE</sequence>
<feature type="region of interest" description="Disordered" evidence="1">
    <location>
        <begin position="232"/>
        <end position="312"/>
    </location>
</feature>
<protein>
    <recommendedName>
        <fullName evidence="5">Transmembrane protein</fullName>
    </recommendedName>
</protein>
<proteinExistence type="predicted"/>
<feature type="compositionally biased region" description="Polar residues" evidence="1">
    <location>
        <begin position="272"/>
        <end position="284"/>
    </location>
</feature>
<keyword evidence="2" id="KW-0472">Membrane</keyword>
<keyword evidence="2" id="KW-1133">Transmembrane helix</keyword>
<dbReference type="Proteomes" id="UP000772434">
    <property type="component" value="Unassembled WGS sequence"/>
</dbReference>
<evidence type="ECO:0000256" key="2">
    <source>
        <dbReference type="SAM" id="Phobius"/>
    </source>
</evidence>
<feature type="transmembrane region" description="Helical" evidence="2">
    <location>
        <begin position="175"/>
        <end position="201"/>
    </location>
</feature>
<evidence type="ECO:0000256" key="1">
    <source>
        <dbReference type="SAM" id="MobiDB-lite"/>
    </source>
</evidence>
<dbReference type="EMBL" id="JADNRY010000013">
    <property type="protein sequence ID" value="KAF9074310.1"/>
    <property type="molecule type" value="Genomic_DNA"/>
</dbReference>
<evidence type="ECO:0000313" key="3">
    <source>
        <dbReference type="EMBL" id="KAF9074310.1"/>
    </source>
</evidence>
<comment type="caution">
    <text evidence="3">The sequence shown here is derived from an EMBL/GenBank/DDBJ whole genome shotgun (WGS) entry which is preliminary data.</text>
</comment>
<keyword evidence="2" id="KW-0812">Transmembrane</keyword>
<dbReference type="AlphaFoldDB" id="A0A9P5UBN6"/>
<accession>A0A9P5UBN6</accession>
<evidence type="ECO:0008006" key="5">
    <source>
        <dbReference type="Google" id="ProtNLM"/>
    </source>
</evidence>
<keyword evidence="4" id="KW-1185">Reference proteome</keyword>
<gene>
    <name evidence="3" type="ORF">BDP27DRAFT_1399534</name>
</gene>